<name>L7MD59_RHIPC</name>
<reference evidence="2" key="2">
    <citation type="journal article" date="2015" name="J. Proteomics">
        <title>Sexual differences in the sialomes of the zebra tick, Rhipicephalus pulchellus.</title>
        <authorList>
            <person name="Tan A.W."/>
            <person name="Francischetti I.M."/>
            <person name="Slovak M."/>
            <person name="Kini R.M."/>
            <person name="Ribeiro J.M."/>
        </authorList>
    </citation>
    <scope>NUCLEOTIDE SEQUENCE</scope>
    <source>
        <tissue evidence="2">Salivary gland</tissue>
    </source>
</reference>
<dbReference type="EMBL" id="GACK01003866">
    <property type="protein sequence ID" value="JAA61168.1"/>
    <property type="molecule type" value="mRNA"/>
</dbReference>
<keyword evidence="1" id="KW-0472">Membrane</keyword>
<feature type="transmembrane region" description="Helical" evidence="1">
    <location>
        <begin position="32"/>
        <end position="51"/>
    </location>
</feature>
<reference evidence="2" key="1">
    <citation type="submission" date="2012-11" db="EMBL/GenBank/DDBJ databases">
        <authorList>
            <person name="Lucero-Rivera Y.E."/>
            <person name="Tovar-Ramirez D."/>
        </authorList>
    </citation>
    <scope>NUCLEOTIDE SEQUENCE</scope>
    <source>
        <tissue evidence="2">Salivary gland</tissue>
    </source>
</reference>
<protein>
    <submittedName>
        <fullName evidence="2">Putative 8.9 kDa family member</fullName>
    </submittedName>
</protein>
<sequence>LLRAAGKERSLAVKDGLFFSGRRRRNKLFRKMQWATVSAVIVLSFMLYSTSDFGVTTLCKRPNCSKRARNRTCQRPCVGYFCTNGTLTVERCKGDGDPLCTIKFR</sequence>
<accession>L7MD59</accession>
<feature type="non-terminal residue" evidence="2">
    <location>
        <position position="1"/>
    </location>
</feature>
<keyword evidence="1" id="KW-1133">Transmembrane helix</keyword>
<feature type="non-terminal residue" evidence="2">
    <location>
        <position position="105"/>
    </location>
</feature>
<dbReference type="AlphaFoldDB" id="L7MD59"/>
<evidence type="ECO:0000256" key="1">
    <source>
        <dbReference type="SAM" id="Phobius"/>
    </source>
</evidence>
<evidence type="ECO:0000313" key="2">
    <source>
        <dbReference type="EMBL" id="JAA61168.1"/>
    </source>
</evidence>
<keyword evidence="1" id="KW-0812">Transmembrane</keyword>
<proteinExistence type="evidence at transcript level"/>
<organism evidence="2">
    <name type="scientific">Rhipicephalus pulchellus</name>
    <name type="common">Yellow backed tick</name>
    <name type="synonym">Dermacentor pulchellus</name>
    <dbReference type="NCBI Taxonomy" id="72859"/>
    <lineage>
        <taxon>Eukaryota</taxon>
        <taxon>Metazoa</taxon>
        <taxon>Ecdysozoa</taxon>
        <taxon>Arthropoda</taxon>
        <taxon>Chelicerata</taxon>
        <taxon>Arachnida</taxon>
        <taxon>Acari</taxon>
        <taxon>Parasitiformes</taxon>
        <taxon>Ixodida</taxon>
        <taxon>Ixodoidea</taxon>
        <taxon>Ixodidae</taxon>
        <taxon>Rhipicephalinae</taxon>
        <taxon>Rhipicephalus</taxon>
        <taxon>Rhipicephalus</taxon>
    </lineage>
</organism>